<name>A0A6A7A1H0_9PLEO</name>
<dbReference type="EMBL" id="MU006225">
    <property type="protein sequence ID" value="KAF2826963.1"/>
    <property type="molecule type" value="Genomic_DNA"/>
</dbReference>
<evidence type="ECO:0000313" key="1">
    <source>
        <dbReference type="EMBL" id="KAF2826963.1"/>
    </source>
</evidence>
<evidence type="ECO:0000313" key="2">
    <source>
        <dbReference type="Proteomes" id="UP000799424"/>
    </source>
</evidence>
<organism evidence="1 2">
    <name type="scientific">Ophiobolus disseminans</name>
    <dbReference type="NCBI Taxonomy" id="1469910"/>
    <lineage>
        <taxon>Eukaryota</taxon>
        <taxon>Fungi</taxon>
        <taxon>Dikarya</taxon>
        <taxon>Ascomycota</taxon>
        <taxon>Pezizomycotina</taxon>
        <taxon>Dothideomycetes</taxon>
        <taxon>Pleosporomycetidae</taxon>
        <taxon>Pleosporales</taxon>
        <taxon>Pleosporineae</taxon>
        <taxon>Phaeosphaeriaceae</taxon>
        <taxon>Ophiobolus</taxon>
    </lineage>
</organism>
<dbReference type="OrthoDB" id="191139at2759"/>
<protein>
    <submittedName>
        <fullName evidence="1">Uncharacterized protein</fullName>
    </submittedName>
</protein>
<dbReference type="AlphaFoldDB" id="A0A6A7A1H0"/>
<accession>A0A6A7A1H0</accession>
<sequence>MPQYHTRAGTVSLPDAKSSYPTFPKVGFDRAVAIGIDAGFLCALLQVQHLILEQLLTHRPNSYVPVRTMGNHLGVSADFYSRYFDLLNNLHHYGMGMLAGPMRAIMSCYGVIGPVATFIHAGIRIMMDQTVELTAGTSALP</sequence>
<keyword evidence="2" id="KW-1185">Reference proteome</keyword>
<dbReference type="Proteomes" id="UP000799424">
    <property type="component" value="Unassembled WGS sequence"/>
</dbReference>
<reference evidence="1" key="1">
    <citation type="journal article" date="2020" name="Stud. Mycol.">
        <title>101 Dothideomycetes genomes: a test case for predicting lifestyles and emergence of pathogens.</title>
        <authorList>
            <person name="Haridas S."/>
            <person name="Albert R."/>
            <person name="Binder M."/>
            <person name="Bloem J."/>
            <person name="Labutti K."/>
            <person name="Salamov A."/>
            <person name="Andreopoulos B."/>
            <person name="Baker S."/>
            <person name="Barry K."/>
            <person name="Bills G."/>
            <person name="Bluhm B."/>
            <person name="Cannon C."/>
            <person name="Castanera R."/>
            <person name="Culley D."/>
            <person name="Daum C."/>
            <person name="Ezra D."/>
            <person name="Gonzalez J."/>
            <person name="Henrissat B."/>
            <person name="Kuo A."/>
            <person name="Liang C."/>
            <person name="Lipzen A."/>
            <person name="Lutzoni F."/>
            <person name="Magnuson J."/>
            <person name="Mondo S."/>
            <person name="Nolan M."/>
            <person name="Ohm R."/>
            <person name="Pangilinan J."/>
            <person name="Park H.-J."/>
            <person name="Ramirez L."/>
            <person name="Alfaro M."/>
            <person name="Sun H."/>
            <person name="Tritt A."/>
            <person name="Yoshinaga Y."/>
            <person name="Zwiers L.-H."/>
            <person name="Turgeon B."/>
            <person name="Goodwin S."/>
            <person name="Spatafora J."/>
            <person name="Crous P."/>
            <person name="Grigoriev I."/>
        </authorList>
    </citation>
    <scope>NUCLEOTIDE SEQUENCE</scope>
    <source>
        <strain evidence="1">CBS 113818</strain>
    </source>
</reference>
<proteinExistence type="predicted"/>
<gene>
    <name evidence="1" type="ORF">CC86DRAFT_292008</name>
</gene>